<comment type="subcellular location">
    <subcellularLocation>
        <location evidence="1">Fimbrium</location>
    </subcellularLocation>
</comment>
<dbReference type="Pfam" id="PF00419">
    <property type="entry name" value="Fimbrial"/>
    <property type="match status" value="1"/>
</dbReference>
<evidence type="ECO:0000313" key="7">
    <source>
        <dbReference type="EMBL" id="QKZ04682.1"/>
    </source>
</evidence>
<feature type="chain" id="PRO_5028973459" evidence="4">
    <location>
        <begin position="22"/>
        <end position="333"/>
    </location>
</feature>
<feature type="signal peptide" evidence="4">
    <location>
        <begin position="1"/>
        <end position="21"/>
    </location>
</feature>
<dbReference type="Proteomes" id="UP000509568">
    <property type="component" value="Chromosome"/>
</dbReference>
<feature type="domain" description="Fimbrial-type adhesion" evidence="5">
    <location>
        <begin position="180"/>
        <end position="332"/>
    </location>
</feature>
<dbReference type="Pfam" id="PF22003">
    <property type="entry name" value="MrkDrd"/>
    <property type="match status" value="1"/>
</dbReference>
<dbReference type="GO" id="GO:0009289">
    <property type="term" value="C:pilus"/>
    <property type="evidence" value="ECO:0007669"/>
    <property type="project" value="UniProtKB-SubCell"/>
</dbReference>
<dbReference type="SUPFAM" id="SSF49401">
    <property type="entry name" value="Bacterial adhesins"/>
    <property type="match status" value="1"/>
</dbReference>
<dbReference type="PANTHER" id="PTHR33420">
    <property type="entry name" value="FIMBRIAL SUBUNIT ELFA-RELATED"/>
    <property type="match status" value="1"/>
</dbReference>
<evidence type="ECO:0000256" key="4">
    <source>
        <dbReference type="SAM" id="SignalP"/>
    </source>
</evidence>
<dbReference type="InterPro" id="IPR050263">
    <property type="entry name" value="Bact_Fimbrial_Adh_Pro"/>
</dbReference>
<keyword evidence="4" id="KW-0732">Signal</keyword>
<comment type="similarity">
    <text evidence="2">Belongs to the fimbrial protein family.</text>
</comment>
<dbReference type="InterPro" id="IPR008966">
    <property type="entry name" value="Adhesion_dom_sf"/>
</dbReference>
<evidence type="ECO:0000313" key="8">
    <source>
        <dbReference type="Proteomes" id="UP000509568"/>
    </source>
</evidence>
<dbReference type="AlphaFoldDB" id="A0A7D5H3K4"/>
<dbReference type="PANTHER" id="PTHR33420:SF14">
    <property type="entry name" value="TYPE 1 FIMBRIN D-MANNOSE SPECIFIC ADHESIN"/>
    <property type="match status" value="1"/>
</dbReference>
<sequence length="333" mass="34760">MKQTKGWALGCLLAASGPLHAACQYYDGVGPVINAATLDSPIVVPALLPVGAVLDSRLFNGLSTGLECTGQTDQEAGWVQAPLAGAGIIEMEGVYATSVPGVGIRISDQVSRQPYHWPRQRAPLAAGHYTPRASYLVELIKTGPVIEGRLRLPVEAVSQRYGALEPTRLRFLTQEVEVVLDKPTCSVAADAYRVPVDLGAHHPRDFNGVGSGTTPQSFSLRLACQGGRGGDRLFIHVTLTDATAPGNRTDVLSLRSTATAAGLGVQVLRANGQTVRFGADSAAVGNPGQFLAGSVAQGEAVFELPLSARYVQTAAVVTPGTAGALATFTFAYN</sequence>
<dbReference type="Gene3D" id="2.60.40.1090">
    <property type="entry name" value="Fimbrial-type adhesion domain"/>
    <property type="match status" value="1"/>
</dbReference>
<evidence type="ECO:0000259" key="5">
    <source>
        <dbReference type="Pfam" id="PF00419"/>
    </source>
</evidence>
<keyword evidence="8" id="KW-1185">Reference proteome</keyword>
<dbReference type="InterPro" id="IPR036937">
    <property type="entry name" value="Adhesion_dom_fimbrial_sf"/>
</dbReference>
<gene>
    <name evidence="7" type="ORF">HWQ56_13160</name>
</gene>
<dbReference type="InterPro" id="IPR000259">
    <property type="entry name" value="Adhesion_dom_fimbrial"/>
</dbReference>
<accession>A0A7D5H3K4</accession>
<evidence type="ECO:0000256" key="2">
    <source>
        <dbReference type="ARBA" id="ARBA00006671"/>
    </source>
</evidence>
<organism evidence="7 8">
    <name type="scientific">Pseudomonas eucalypticola</name>
    <dbReference type="NCBI Taxonomy" id="2599595"/>
    <lineage>
        <taxon>Bacteria</taxon>
        <taxon>Pseudomonadati</taxon>
        <taxon>Pseudomonadota</taxon>
        <taxon>Gammaproteobacteria</taxon>
        <taxon>Pseudomonadales</taxon>
        <taxon>Pseudomonadaceae</taxon>
        <taxon>Pseudomonas</taxon>
    </lineage>
</organism>
<evidence type="ECO:0000256" key="3">
    <source>
        <dbReference type="ARBA" id="ARBA00023263"/>
    </source>
</evidence>
<protein>
    <submittedName>
        <fullName evidence="7">Fimbrial protein</fullName>
    </submittedName>
</protein>
<dbReference type="RefSeq" id="WP_176570763.1">
    <property type="nucleotide sequence ID" value="NZ_CP056030.1"/>
</dbReference>
<dbReference type="EMBL" id="CP056030">
    <property type="protein sequence ID" value="QKZ04682.1"/>
    <property type="molecule type" value="Genomic_DNA"/>
</dbReference>
<evidence type="ECO:0000256" key="1">
    <source>
        <dbReference type="ARBA" id="ARBA00004561"/>
    </source>
</evidence>
<dbReference type="Gene3D" id="2.60.40.3310">
    <property type="match status" value="1"/>
</dbReference>
<dbReference type="KEGG" id="pez:HWQ56_13160"/>
<feature type="domain" description="MrkD-like receptor binding" evidence="6">
    <location>
        <begin position="42"/>
        <end position="143"/>
    </location>
</feature>
<dbReference type="InterPro" id="IPR054160">
    <property type="entry name" value="MrkD_recept-bd"/>
</dbReference>
<keyword evidence="3" id="KW-0281">Fimbrium</keyword>
<reference evidence="7 8" key="1">
    <citation type="submission" date="2020-06" db="EMBL/GenBank/DDBJ databases">
        <title>Pseudomonas eucalypticola sp. nov., an endophyte of Eucalyptus dunnii leaves with biocontrol ability of eucalyptus leaf blight.</title>
        <authorList>
            <person name="Liu Y."/>
            <person name="Song Z."/>
            <person name="Zeng H."/>
            <person name="Lu M."/>
            <person name="Wang X."/>
            <person name="Lian X."/>
            <person name="Zhang Q."/>
        </authorList>
    </citation>
    <scope>NUCLEOTIDE SEQUENCE [LARGE SCALE GENOMIC DNA]</scope>
    <source>
        <strain evidence="7 8">NP-1</strain>
    </source>
</reference>
<evidence type="ECO:0000259" key="6">
    <source>
        <dbReference type="Pfam" id="PF22003"/>
    </source>
</evidence>
<proteinExistence type="inferred from homology"/>
<dbReference type="GO" id="GO:0043709">
    <property type="term" value="P:cell adhesion involved in single-species biofilm formation"/>
    <property type="evidence" value="ECO:0007669"/>
    <property type="project" value="TreeGrafter"/>
</dbReference>
<name>A0A7D5H3K4_9PSED</name>